<dbReference type="Proteomes" id="UP000397656">
    <property type="component" value="Chromosome 2"/>
</dbReference>
<proteinExistence type="predicted"/>
<evidence type="ECO:0000313" key="2">
    <source>
        <dbReference type="Proteomes" id="UP000397656"/>
    </source>
</evidence>
<dbReference type="AlphaFoldDB" id="A0A643FPM8"/>
<organism evidence="1 2">
    <name type="scientific">Cupriavidus basilensis</name>
    <dbReference type="NCBI Taxonomy" id="68895"/>
    <lineage>
        <taxon>Bacteria</taxon>
        <taxon>Pseudomonadati</taxon>
        <taxon>Pseudomonadota</taxon>
        <taxon>Betaproteobacteria</taxon>
        <taxon>Burkholderiales</taxon>
        <taxon>Burkholderiaceae</taxon>
        <taxon>Cupriavidus</taxon>
    </lineage>
</organism>
<accession>A0A643FPM8</accession>
<dbReference type="GeneID" id="98404513"/>
<reference evidence="1 2" key="1">
    <citation type="submission" date="2020-10" db="EMBL/GenBank/DDBJ databases">
        <title>Complete genome sequence of Cupriavidus basilensis CCUG 49340T.</title>
        <authorList>
            <person name="Salva-Serra F."/>
            <person name="Donoso R.A."/>
            <person name="Cho K.H."/>
            <person name="Yoo J.A."/>
            <person name="Lee K."/>
            <person name="Yoon S.-H."/>
            <person name="Perez-Pantoja D."/>
            <person name="Moore E.R.B."/>
        </authorList>
    </citation>
    <scope>NUCLEOTIDE SEQUENCE [LARGE SCALE GENOMIC DNA]</scope>
    <source>
        <strain evidence="2">CCUG 49340</strain>
    </source>
</reference>
<name>A0A643FPM8_9BURK</name>
<protein>
    <submittedName>
        <fullName evidence="1">DUF2975 domain-containing protein</fullName>
    </submittedName>
</protein>
<dbReference type="RefSeq" id="WP_150991400.1">
    <property type="nucleotide sequence ID" value="NZ_CP062804.1"/>
</dbReference>
<gene>
    <name evidence="1" type="ORF">F7R26_026565</name>
</gene>
<dbReference type="EMBL" id="CP062804">
    <property type="protein sequence ID" value="QOT80963.1"/>
    <property type="molecule type" value="Genomic_DNA"/>
</dbReference>
<evidence type="ECO:0000313" key="1">
    <source>
        <dbReference type="EMBL" id="QOT80963.1"/>
    </source>
</evidence>
<sequence length="192" mass="20207">MPNPLSLPLPADGALRRVSVIARRMQWLTLCCAVVVTAGLIAFWFLLPDAELDRNLRAFLAGPAPGGQLLVSMPYRLLGLAITSVATALLVSGLMQAHRLFAALAGGAVLTLETTVRLRRVALVVTAFSVVVPLTKTLLAMTLASTAANGPYMVVILTFGDVMLGLLGGLLLAIAWAMAEAARVALENESFV</sequence>